<organism evidence="26">
    <name type="scientific">Enterobius vermicularis</name>
    <name type="common">Human pinworm</name>
    <dbReference type="NCBI Taxonomy" id="51028"/>
    <lineage>
        <taxon>Eukaryota</taxon>
        <taxon>Metazoa</taxon>
        <taxon>Ecdysozoa</taxon>
        <taxon>Nematoda</taxon>
        <taxon>Chromadorea</taxon>
        <taxon>Rhabditida</taxon>
        <taxon>Spirurina</taxon>
        <taxon>Oxyuridomorpha</taxon>
        <taxon>Oxyuroidea</taxon>
        <taxon>Oxyuridae</taxon>
        <taxon>Enterobius</taxon>
    </lineage>
</organism>
<dbReference type="PANTHER" id="PTHR46711:SF1">
    <property type="entry name" value="HISTONE-LYSINE N-METHYLTRANSFERASE SETD2"/>
    <property type="match status" value="1"/>
</dbReference>
<evidence type="ECO:0000256" key="8">
    <source>
        <dbReference type="ARBA" id="ARBA00022603"/>
    </source>
</evidence>
<protein>
    <recommendedName>
        <fullName evidence="6">Crossover junction endonuclease MUS81</fullName>
        <ecNumber evidence="5">2.1.1.359</ecNumber>
    </recommendedName>
    <alternativeName>
        <fullName evidence="18">Crossover junction endonuclease mus81</fullName>
    </alternativeName>
</protein>
<dbReference type="GO" id="GO:0032259">
    <property type="term" value="P:methylation"/>
    <property type="evidence" value="ECO:0007669"/>
    <property type="project" value="UniProtKB-KW"/>
</dbReference>
<keyword evidence="14" id="KW-0233">DNA recombination</keyword>
<evidence type="ECO:0000256" key="6">
    <source>
        <dbReference type="ARBA" id="ARBA00017114"/>
    </source>
</evidence>
<dbReference type="InterPro" id="IPR001202">
    <property type="entry name" value="WW_dom"/>
</dbReference>
<comment type="subcellular location">
    <subcellularLocation>
        <location evidence="3">Chromosome</location>
    </subcellularLocation>
    <subcellularLocation>
        <location evidence="2">Nucleus</location>
    </subcellularLocation>
</comment>
<keyword evidence="15" id="KW-0234">DNA repair</keyword>
<dbReference type="InterPro" id="IPR044437">
    <property type="entry name" value="SETD2/Set2_SET"/>
</dbReference>
<evidence type="ECO:0000259" key="22">
    <source>
        <dbReference type="PROSITE" id="PS50868"/>
    </source>
</evidence>
<dbReference type="SUPFAM" id="SSF47802">
    <property type="entry name" value="DNA polymerase beta, N-terminal domain-like"/>
    <property type="match status" value="1"/>
</dbReference>
<feature type="domain" description="Post-SET" evidence="22">
    <location>
        <begin position="299"/>
        <end position="315"/>
    </location>
</feature>
<dbReference type="InterPro" id="IPR042294">
    <property type="entry name" value="SETD2_animal"/>
</dbReference>
<evidence type="ECO:0000256" key="12">
    <source>
        <dbReference type="ARBA" id="ARBA00023015"/>
    </source>
</evidence>
<feature type="domain" description="WW" evidence="20">
    <location>
        <begin position="805"/>
        <end position="838"/>
    </location>
</feature>
<comment type="similarity">
    <text evidence="4">Belongs to the XPF family.</text>
</comment>
<proteinExistence type="inferred from homology"/>
<dbReference type="SUPFAM" id="SSF51045">
    <property type="entry name" value="WW domain"/>
    <property type="match status" value="1"/>
</dbReference>
<dbReference type="InterPro" id="IPR006166">
    <property type="entry name" value="ERCC4_domain"/>
</dbReference>
<evidence type="ECO:0000256" key="2">
    <source>
        <dbReference type="ARBA" id="ARBA00004123"/>
    </source>
</evidence>
<dbReference type="GO" id="GO:0006281">
    <property type="term" value="P:DNA repair"/>
    <property type="evidence" value="ECO:0007669"/>
    <property type="project" value="UniProtKB-KW"/>
</dbReference>
<keyword evidence="17" id="KW-0469">Meiosis</keyword>
<dbReference type="SUPFAM" id="SSF52980">
    <property type="entry name" value="Restriction endonuclease-like"/>
    <property type="match status" value="1"/>
</dbReference>
<dbReference type="GO" id="GO:0006310">
    <property type="term" value="P:DNA recombination"/>
    <property type="evidence" value="ECO:0007669"/>
    <property type="project" value="UniProtKB-KW"/>
</dbReference>
<keyword evidence="9" id="KW-0808">Transferase</keyword>
<evidence type="ECO:0000259" key="21">
    <source>
        <dbReference type="PROSITE" id="PS50280"/>
    </source>
</evidence>
<evidence type="ECO:0000256" key="18">
    <source>
        <dbReference type="ARBA" id="ARBA00072484"/>
    </source>
</evidence>
<keyword evidence="12" id="KW-0805">Transcription regulation</keyword>
<feature type="region of interest" description="Disordered" evidence="19">
    <location>
        <begin position="315"/>
        <end position="392"/>
    </location>
</feature>
<dbReference type="OrthoDB" id="5838894at2759"/>
<dbReference type="InterPro" id="IPR036020">
    <property type="entry name" value="WW_dom_sf"/>
</dbReference>
<evidence type="ECO:0000256" key="16">
    <source>
        <dbReference type="ARBA" id="ARBA00023242"/>
    </source>
</evidence>
<dbReference type="EMBL" id="UXUI01007560">
    <property type="protein sequence ID" value="VDD88171.1"/>
    <property type="molecule type" value="Genomic_DNA"/>
</dbReference>
<keyword evidence="16" id="KW-0539">Nucleus</keyword>
<evidence type="ECO:0000256" key="15">
    <source>
        <dbReference type="ARBA" id="ARBA00023204"/>
    </source>
</evidence>
<evidence type="ECO:0000259" key="23">
    <source>
        <dbReference type="PROSITE" id="PS51215"/>
    </source>
</evidence>
<dbReference type="PROSITE" id="PS50868">
    <property type="entry name" value="POST_SET"/>
    <property type="match status" value="1"/>
</dbReference>
<dbReference type="SUPFAM" id="SSF82199">
    <property type="entry name" value="SET domain"/>
    <property type="match status" value="1"/>
</dbReference>
<dbReference type="SMART" id="SM00508">
    <property type="entry name" value="PostSET"/>
    <property type="match status" value="1"/>
</dbReference>
<dbReference type="Gene3D" id="3.40.50.10130">
    <property type="match status" value="1"/>
</dbReference>
<dbReference type="InterPro" id="IPR027421">
    <property type="entry name" value="DNA_pol_lamdba_lyase_dom_sf"/>
</dbReference>
<evidence type="ECO:0000256" key="5">
    <source>
        <dbReference type="ARBA" id="ARBA00012178"/>
    </source>
</evidence>
<dbReference type="Gene3D" id="1.10.1740.100">
    <property type="entry name" value="Set2, Rpb1 interacting domain"/>
    <property type="match status" value="1"/>
</dbReference>
<dbReference type="Gene3D" id="2.170.270.10">
    <property type="entry name" value="SET domain"/>
    <property type="match status" value="1"/>
</dbReference>
<dbReference type="InterPro" id="IPR042530">
    <property type="entry name" value="EME1/EME2_C"/>
</dbReference>
<reference evidence="24 25" key="2">
    <citation type="submission" date="2018-10" db="EMBL/GenBank/DDBJ databases">
        <authorList>
            <consortium name="Pathogen Informatics"/>
        </authorList>
    </citation>
    <scope>NUCLEOTIDE SEQUENCE [LARGE SCALE GENOMIC DNA]</scope>
</reference>
<dbReference type="CDD" id="cd00201">
    <property type="entry name" value="WW"/>
    <property type="match status" value="1"/>
</dbReference>
<dbReference type="Pfam" id="PF00856">
    <property type="entry name" value="SET"/>
    <property type="match status" value="1"/>
</dbReference>
<dbReference type="InterPro" id="IPR011335">
    <property type="entry name" value="Restrct_endonuc-II-like"/>
</dbReference>
<dbReference type="PROSITE" id="PS01159">
    <property type="entry name" value="WW_DOMAIN_1"/>
    <property type="match status" value="1"/>
</dbReference>
<dbReference type="WBParaSite" id="EVEC_0000360601-mRNA-1">
    <property type="protein sequence ID" value="EVEC_0000360601-mRNA-1"/>
    <property type="gene ID" value="EVEC_0000360601"/>
</dbReference>
<dbReference type="InterPro" id="IPR003616">
    <property type="entry name" value="Post-SET_dom"/>
</dbReference>
<dbReference type="STRING" id="51028.A0A0N4V0Z7"/>
<feature type="compositionally biased region" description="Acidic residues" evidence="19">
    <location>
        <begin position="317"/>
        <end position="327"/>
    </location>
</feature>
<dbReference type="Pfam" id="PF17907">
    <property type="entry name" value="AWS"/>
    <property type="match status" value="1"/>
</dbReference>
<dbReference type="Pfam" id="PF00397">
    <property type="entry name" value="WW"/>
    <property type="match status" value="1"/>
</dbReference>
<dbReference type="Gene3D" id="2.20.70.10">
    <property type="match status" value="1"/>
</dbReference>
<dbReference type="Proteomes" id="UP000274131">
    <property type="component" value="Unassembled WGS sequence"/>
</dbReference>
<dbReference type="InterPro" id="IPR006560">
    <property type="entry name" value="AWS_dom"/>
</dbReference>
<dbReference type="GO" id="GO:0003677">
    <property type="term" value="F:DNA binding"/>
    <property type="evidence" value="ECO:0007669"/>
    <property type="project" value="InterPro"/>
</dbReference>
<evidence type="ECO:0000313" key="26">
    <source>
        <dbReference type="WBParaSite" id="EVEC_0000360601-mRNA-1"/>
    </source>
</evidence>
<keyword evidence="11" id="KW-0227">DNA damage</keyword>
<dbReference type="CDD" id="cd19172">
    <property type="entry name" value="SET_SETD2"/>
    <property type="match status" value="1"/>
</dbReference>
<evidence type="ECO:0000256" key="17">
    <source>
        <dbReference type="ARBA" id="ARBA00023254"/>
    </source>
</evidence>
<evidence type="ECO:0000256" key="4">
    <source>
        <dbReference type="ARBA" id="ARBA00010015"/>
    </source>
</evidence>
<sequence length="1468" mass="167132">MNAKIMKHCWQPETDGISGEIKELASLVEVEENSTDTFHDGEVSLESHTKCSPVDAVSEKEEILMNGEVKNVKVNPVFVEIDESEILCDESLVKEAKVIRCFCDPTPEEIASGRGCGPGCINRELSVECGSRCPSGEKCSNRRIKNREYAKVEVFDAGIKGYGLRALEHLEVGRFIIEYVGEVISAEQLRRRSLKYARDPKHIHHYFMALKNGAAIDATVKGNVSRFINHSCDPNCETQKVFLFGFDVFLTCLIFQWVVDRRLRIGFFAIKPIAVGEEIVFDYQFDRYGLEFLLGEKRKAQKCYCGAANCRGRIGEESDTEGEDNGEISDASPSMEDEELEDEEVTVEEKKLKSGRRFVKDGKRRKLRRRQRKPPRSKDFSKAVNKALSKGPPRNRDQILDFVHLLMQVEQASLRILLLRCLLEVNEDILRLFMENAGLRLMYLILAVEYPIDDTQTVNELRFTAIELLKKLPISNKNQVVDSHLNTTVNHIIDMPGPIDEVVLETVQHMLNSLENSPSSSRVSLSDSLSLVDTASDLFHFKLISCAKELLHQWEPLKEIFRIPRRDLSRIHNSSDKNEMKMDYDRRVRGYFLAKKPEVQDFSKRIIPILNRFPRKRPSTPLGTPDSGELEAPQRRSRFDVVAMDIVNDDDDEEEKMDGMMRLDYSVPPPPVLLPESMFAGGLPDFSFYSYDNEWGMYYDPSTRIYQQCLPYCGSQQYMPPQPVPPPDTKNVSILEAPSPPSSSPPAKPLVNPHLRTLTIDMENPTDEQIALLKQTLAAAEEKREQLKNAEGQAKIPPPPPSISSSKPAKWIRTTTDDGKVYYYNEETRFTSWTLPPEAVEIAEGTVDRTDARATFKALICKHVAGLLEPMRKTKFASADDYKYVLRKAECLQLTHAVLEKELKRVGDDVELRVTESVKEKSRKYVSEYLSRLGEGQYSRKNKQHNTYYQVAIIYKDFYIAFILPLIYFANSRLPFFKGFYHRRLYGVKPLILTANFKRCLVMQPSVGPEGSLQNLQCGVRRVKVKQKFVRKSFFEKLLSEWKDSTEDRNFRFILSKALINLKNFPLEVETHGDLKNVKGVGDYLAQKLEGAWTNYCSHCDLPPQIKDVNELAKGAALRFLRPQTLSGVPKVTDSAAVPSTSTACQKKRPQVMLLSKSKSAVIDKKARLGFQQNPNPICRTQSDTEQWSRNFQRNSSNYTGKDLTGGVCTANEHNCNTVLEYSLSGQDGEVVLLIDNRENHGGRRGHSVHEYISKTNCHFEFRNLSVGDYLWVLRLPNDVELVLDYIVERKTFDDLSHSIRQGRYEEQKTRLLSIGLRNVIYVVEGSGVPDAAIEQALVTTHVANGFLLHRTLSAKETAQFLSSITSRLNDRNKAKAELKMTFEAFQRNARKTQRRCVSDIFVRQLTICPQMSAAKAALVVDRFPTFLALTRFYLAAPREAREALLAETIPGINLALSKQLYKFFEFL</sequence>
<evidence type="ECO:0000256" key="19">
    <source>
        <dbReference type="SAM" id="MobiDB-lite"/>
    </source>
</evidence>
<dbReference type="GO" id="GO:0005634">
    <property type="term" value="C:nucleus"/>
    <property type="evidence" value="ECO:0007669"/>
    <property type="project" value="UniProtKB-SubCell"/>
</dbReference>
<evidence type="ECO:0000256" key="10">
    <source>
        <dbReference type="ARBA" id="ARBA00022691"/>
    </source>
</evidence>
<evidence type="ECO:0000256" key="9">
    <source>
        <dbReference type="ARBA" id="ARBA00022679"/>
    </source>
</evidence>
<evidence type="ECO:0000256" key="13">
    <source>
        <dbReference type="ARBA" id="ARBA00023163"/>
    </source>
</evidence>
<evidence type="ECO:0000313" key="25">
    <source>
        <dbReference type="Proteomes" id="UP000274131"/>
    </source>
</evidence>
<dbReference type="SMART" id="SM00317">
    <property type="entry name" value="SET"/>
    <property type="match status" value="1"/>
</dbReference>
<dbReference type="PANTHER" id="PTHR46711">
    <property type="entry name" value="HISTONE-LYSINE N-METHYLTRANSFERASE SETD2"/>
    <property type="match status" value="1"/>
</dbReference>
<dbReference type="FunFam" id="3.40.50.10130:FF:000005">
    <property type="entry name" value="crossover junction endonuclease MUS81 isoform X1"/>
    <property type="match status" value="1"/>
</dbReference>
<dbReference type="GO" id="GO:0004518">
    <property type="term" value="F:nuclease activity"/>
    <property type="evidence" value="ECO:0007669"/>
    <property type="project" value="InterPro"/>
</dbReference>
<dbReference type="CDD" id="cd20074">
    <property type="entry name" value="XPF_nuclease_Mus81"/>
    <property type="match status" value="1"/>
</dbReference>
<accession>A0A0N4V0Z7</accession>
<evidence type="ECO:0000256" key="7">
    <source>
        <dbReference type="ARBA" id="ARBA00022454"/>
    </source>
</evidence>
<dbReference type="GO" id="GO:0051321">
    <property type="term" value="P:meiotic cell cycle"/>
    <property type="evidence" value="ECO:0007669"/>
    <property type="project" value="UniProtKB-KW"/>
</dbReference>
<dbReference type="GO" id="GO:0006355">
    <property type="term" value="P:regulation of DNA-templated transcription"/>
    <property type="evidence" value="ECO:0007669"/>
    <property type="project" value="InterPro"/>
</dbReference>
<dbReference type="PROSITE" id="PS50280">
    <property type="entry name" value="SET"/>
    <property type="match status" value="1"/>
</dbReference>
<dbReference type="Gene3D" id="1.10.150.110">
    <property type="entry name" value="DNA polymerase beta, N-terminal domain-like"/>
    <property type="match status" value="1"/>
</dbReference>
<dbReference type="PROSITE" id="PS51215">
    <property type="entry name" value="AWS"/>
    <property type="match status" value="1"/>
</dbReference>
<evidence type="ECO:0000256" key="3">
    <source>
        <dbReference type="ARBA" id="ARBA00004286"/>
    </source>
</evidence>
<dbReference type="InterPro" id="IPR038190">
    <property type="entry name" value="SRI_sf"/>
</dbReference>
<dbReference type="PROSITE" id="PS50020">
    <property type="entry name" value="WW_DOMAIN_2"/>
    <property type="match status" value="1"/>
</dbReference>
<evidence type="ECO:0000256" key="11">
    <source>
        <dbReference type="ARBA" id="ARBA00022763"/>
    </source>
</evidence>
<dbReference type="Pfam" id="PF02732">
    <property type="entry name" value="ERCC4"/>
    <property type="match status" value="1"/>
</dbReference>
<feature type="region of interest" description="Disordered" evidence="19">
    <location>
        <begin position="782"/>
        <end position="809"/>
    </location>
</feature>
<dbReference type="InterPro" id="IPR013257">
    <property type="entry name" value="SRI"/>
</dbReference>
<dbReference type="GO" id="GO:0005694">
    <property type="term" value="C:chromosome"/>
    <property type="evidence" value="ECO:0007669"/>
    <property type="project" value="UniProtKB-SubCell"/>
</dbReference>
<dbReference type="SMART" id="SM00456">
    <property type="entry name" value="WW"/>
    <property type="match status" value="1"/>
</dbReference>
<dbReference type="SMART" id="SM00570">
    <property type="entry name" value="AWS"/>
    <property type="match status" value="1"/>
</dbReference>
<dbReference type="Pfam" id="PF08236">
    <property type="entry name" value="SRI"/>
    <property type="match status" value="1"/>
</dbReference>
<feature type="compositionally biased region" description="Acidic residues" evidence="19">
    <location>
        <begin position="335"/>
        <end position="346"/>
    </location>
</feature>
<gene>
    <name evidence="24" type="ORF">EVEC_LOCUS3314</name>
</gene>
<dbReference type="EC" id="2.1.1.359" evidence="5"/>
<dbReference type="InterPro" id="IPR046341">
    <property type="entry name" value="SET_dom_sf"/>
</dbReference>
<evidence type="ECO:0000259" key="20">
    <source>
        <dbReference type="PROSITE" id="PS50020"/>
    </source>
</evidence>
<dbReference type="InterPro" id="IPR001214">
    <property type="entry name" value="SET_dom"/>
</dbReference>
<evidence type="ECO:0000256" key="14">
    <source>
        <dbReference type="ARBA" id="ARBA00023172"/>
    </source>
</evidence>
<feature type="compositionally biased region" description="Basic residues" evidence="19">
    <location>
        <begin position="353"/>
        <end position="375"/>
    </location>
</feature>
<dbReference type="SMART" id="SM00891">
    <property type="entry name" value="ERCC4"/>
    <property type="match status" value="1"/>
</dbReference>
<feature type="domain" description="SET" evidence="21">
    <location>
        <begin position="150"/>
        <end position="284"/>
    </location>
</feature>
<feature type="domain" description="AWS" evidence="23">
    <location>
        <begin position="96"/>
        <end position="148"/>
    </location>
</feature>
<keyword evidence="7" id="KW-0158">Chromosome</keyword>
<keyword evidence="25" id="KW-1185">Reference proteome</keyword>
<name>A0A0N4V0Z7_ENTVE</name>
<comment type="cofactor">
    <cofactor evidence="1">
        <name>Mg(2+)</name>
        <dbReference type="ChEBI" id="CHEBI:18420"/>
    </cofactor>
</comment>
<evidence type="ECO:0000256" key="1">
    <source>
        <dbReference type="ARBA" id="ARBA00001946"/>
    </source>
</evidence>
<keyword evidence="13" id="KW-0804">Transcription</keyword>
<dbReference type="GO" id="GO:0140955">
    <property type="term" value="F:histone H3K36 trimethyltransferase activity"/>
    <property type="evidence" value="ECO:0007669"/>
    <property type="project" value="UniProtKB-EC"/>
</dbReference>
<evidence type="ECO:0000313" key="24">
    <source>
        <dbReference type="EMBL" id="VDD88171.1"/>
    </source>
</evidence>
<dbReference type="InterPro" id="IPR047416">
    <property type="entry name" value="XPF_nuclease_Mus81"/>
</dbReference>
<keyword evidence="8" id="KW-0489">Methyltransferase</keyword>
<reference evidence="26" key="1">
    <citation type="submission" date="2017-02" db="UniProtKB">
        <authorList>
            <consortium name="WormBaseParasite"/>
        </authorList>
    </citation>
    <scope>IDENTIFICATION</scope>
</reference>
<dbReference type="Gene3D" id="1.10.150.670">
    <property type="entry name" value="Crossover junction endonuclease EME1, DNA-binding domain"/>
    <property type="match status" value="1"/>
</dbReference>
<keyword evidence="10" id="KW-0949">S-adenosyl-L-methionine</keyword>